<organism evidence="2 3">
    <name type="scientific">Actinoplanes philippinensis</name>
    <dbReference type="NCBI Taxonomy" id="35752"/>
    <lineage>
        <taxon>Bacteria</taxon>
        <taxon>Bacillati</taxon>
        <taxon>Actinomycetota</taxon>
        <taxon>Actinomycetes</taxon>
        <taxon>Micromonosporales</taxon>
        <taxon>Micromonosporaceae</taxon>
        <taxon>Actinoplanes</taxon>
    </lineage>
</organism>
<evidence type="ECO:0000256" key="1">
    <source>
        <dbReference type="SAM" id="MobiDB-lite"/>
    </source>
</evidence>
<name>A0A1I2II70_9ACTN</name>
<gene>
    <name evidence="2" type="ORF">SAMN05421541_11085</name>
</gene>
<keyword evidence="3" id="KW-1185">Reference proteome</keyword>
<dbReference type="Proteomes" id="UP000199645">
    <property type="component" value="Unassembled WGS sequence"/>
</dbReference>
<sequence length="208" mass="23020">MITLMAAGCTDSEKPNNGGTPVASRPSAAASSMTFDEAYQQVPIDGVGDLKINWDLPQEADVDEVLAARRGLTHAYWRSEATDWTPIMTLAPFLFTERYYQQVLAGLGSSGAGDPLIGPIWVKLMGVEKLGPDQARVTFCTDIGWWHEASNTNPQIRKDRANLESLVVENVQTGDGERRWLADQRWNPDADRKAKYGADCTKWAQHQP</sequence>
<evidence type="ECO:0000313" key="3">
    <source>
        <dbReference type="Proteomes" id="UP000199645"/>
    </source>
</evidence>
<accession>A0A1I2II70</accession>
<dbReference type="EMBL" id="FONV01000010">
    <property type="protein sequence ID" value="SFF42062.1"/>
    <property type="molecule type" value="Genomic_DNA"/>
</dbReference>
<reference evidence="2 3" key="1">
    <citation type="submission" date="2016-10" db="EMBL/GenBank/DDBJ databases">
        <authorList>
            <person name="de Groot N.N."/>
        </authorList>
    </citation>
    <scope>NUCLEOTIDE SEQUENCE [LARGE SCALE GENOMIC DNA]</scope>
    <source>
        <strain evidence="2 3">DSM 43019</strain>
    </source>
</reference>
<dbReference type="STRING" id="35752.SAMN05421541_11085"/>
<proteinExistence type="predicted"/>
<dbReference type="AlphaFoldDB" id="A0A1I2II70"/>
<feature type="region of interest" description="Disordered" evidence="1">
    <location>
        <begin position="1"/>
        <end position="27"/>
    </location>
</feature>
<protein>
    <submittedName>
        <fullName evidence="2">Uncharacterized protein</fullName>
    </submittedName>
</protein>
<evidence type="ECO:0000313" key="2">
    <source>
        <dbReference type="EMBL" id="SFF42062.1"/>
    </source>
</evidence>